<evidence type="ECO:0000313" key="5">
    <source>
        <dbReference type="Proteomes" id="UP001362999"/>
    </source>
</evidence>
<dbReference type="InterPro" id="IPR000719">
    <property type="entry name" value="Prot_kinase_dom"/>
</dbReference>
<proteinExistence type="predicted"/>
<dbReference type="Gene3D" id="1.10.510.10">
    <property type="entry name" value="Transferase(Phosphotransferase) domain 1"/>
    <property type="match status" value="1"/>
</dbReference>
<keyword evidence="4" id="KW-0808">Transferase</keyword>
<evidence type="ECO:0000256" key="2">
    <source>
        <dbReference type="ARBA" id="ARBA00022840"/>
    </source>
</evidence>
<dbReference type="AlphaFoldDB" id="A0AAW0C830"/>
<dbReference type="EMBL" id="JAWWNJ010000021">
    <property type="protein sequence ID" value="KAK7034453.1"/>
    <property type="molecule type" value="Genomic_DNA"/>
</dbReference>
<comment type="caution">
    <text evidence="4">The sequence shown here is derived from an EMBL/GenBank/DDBJ whole genome shotgun (WGS) entry which is preliminary data.</text>
</comment>
<dbReference type="GO" id="GO:0005524">
    <property type="term" value="F:ATP binding"/>
    <property type="evidence" value="ECO:0007669"/>
    <property type="project" value="UniProtKB-KW"/>
</dbReference>
<keyword evidence="2" id="KW-0067">ATP-binding</keyword>
<sequence>MSESYDWGGRREFLREAGYALRFNKAHEESSMHPRTNIMDAVCADGQRVVLKAISVSEHPHEAAISELLSSPPHVEHPRNHAIRLLDVLDDPEDDDVKLLVMPLCVPFYRPVFDTVGEVVDAVRQILEGIQYLHGIYIAHRDCNFTNIMQDPDAYPDGNFHPASPWMDSAHVHRSRPIPRAECWPKYRIIDFGLSRQYDPSHGPPLESIILGGDRSPPEHRHRLECNPFPTDIYFLGNLIRSLARPTWWPGGVSQAPPHRPLSFLLPMIDQMMDQDPSQRPTIDEVVIRFSCLCEQLTTADLCLPARPLPFIQSLKHRLRQAKRVWLGIPPFPGFKFFRPPTPMSDEMRCFFTQIPCITAPPPY</sequence>
<evidence type="ECO:0000256" key="1">
    <source>
        <dbReference type="ARBA" id="ARBA00022741"/>
    </source>
</evidence>
<protein>
    <submittedName>
        <fullName evidence="4">Kinase domain-containing protein</fullName>
    </submittedName>
</protein>
<organism evidence="4 5">
    <name type="scientific">Favolaschia claudopus</name>
    <dbReference type="NCBI Taxonomy" id="2862362"/>
    <lineage>
        <taxon>Eukaryota</taxon>
        <taxon>Fungi</taxon>
        <taxon>Dikarya</taxon>
        <taxon>Basidiomycota</taxon>
        <taxon>Agaricomycotina</taxon>
        <taxon>Agaricomycetes</taxon>
        <taxon>Agaricomycetidae</taxon>
        <taxon>Agaricales</taxon>
        <taxon>Marasmiineae</taxon>
        <taxon>Mycenaceae</taxon>
        <taxon>Favolaschia</taxon>
    </lineage>
</organism>
<evidence type="ECO:0000313" key="4">
    <source>
        <dbReference type="EMBL" id="KAK7034453.1"/>
    </source>
</evidence>
<dbReference type="PANTHER" id="PTHR24346:SF75">
    <property type="entry name" value="AURORA KINASE"/>
    <property type="match status" value="1"/>
</dbReference>
<dbReference type="SUPFAM" id="SSF56112">
    <property type="entry name" value="Protein kinase-like (PK-like)"/>
    <property type="match status" value="1"/>
</dbReference>
<evidence type="ECO:0000259" key="3">
    <source>
        <dbReference type="PROSITE" id="PS50011"/>
    </source>
</evidence>
<keyword evidence="4" id="KW-0418">Kinase</keyword>
<gene>
    <name evidence="4" type="ORF">R3P38DRAFT_720271</name>
</gene>
<keyword evidence="1" id="KW-0547">Nucleotide-binding</keyword>
<dbReference type="GO" id="GO:0005737">
    <property type="term" value="C:cytoplasm"/>
    <property type="evidence" value="ECO:0007669"/>
    <property type="project" value="TreeGrafter"/>
</dbReference>
<reference evidence="4 5" key="1">
    <citation type="journal article" date="2024" name="J Genomics">
        <title>Draft genome sequencing and assembly of Favolaschia claudopus CIRM-BRFM 2984 isolated from oak limbs.</title>
        <authorList>
            <person name="Navarro D."/>
            <person name="Drula E."/>
            <person name="Chaduli D."/>
            <person name="Cazenave R."/>
            <person name="Ahrendt S."/>
            <person name="Wang J."/>
            <person name="Lipzen A."/>
            <person name="Daum C."/>
            <person name="Barry K."/>
            <person name="Grigoriev I.V."/>
            <person name="Favel A."/>
            <person name="Rosso M.N."/>
            <person name="Martin F."/>
        </authorList>
    </citation>
    <scope>NUCLEOTIDE SEQUENCE [LARGE SCALE GENOMIC DNA]</scope>
    <source>
        <strain evidence="4 5">CIRM-BRFM 2984</strain>
    </source>
</reference>
<feature type="domain" description="Protein kinase" evidence="3">
    <location>
        <begin position="1"/>
        <end position="312"/>
    </location>
</feature>
<dbReference type="PROSITE" id="PS50011">
    <property type="entry name" value="PROTEIN_KINASE_DOM"/>
    <property type="match status" value="1"/>
</dbReference>
<dbReference type="PANTHER" id="PTHR24346">
    <property type="entry name" value="MAP/MICROTUBULE AFFINITY-REGULATING KINASE"/>
    <property type="match status" value="1"/>
</dbReference>
<accession>A0AAW0C830</accession>
<keyword evidence="5" id="KW-1185">Reference proteome</keyword>
<name>A0AAW0C830_9AGAR</name>
<dbReference type="SMART" id="SM00220">
    <property type="entry name" value="S_TKc"/>
    <property type="match status" value="1"/>
</dbReference>
<dbReference type="GO" id="GO:0035556">
    <property type="term" value="P:intracellular signal transduction"/>
    <property type="evidence" value="ECO:0007669"/>
    <property type="project" value="TreeGrafter"/>
</dbReference>
<dbReference type="InterPro" id="IPR011009">
    <property type="entry name" value="Kinase-like_dom_sf"/>
</dbReference>
<dbReference type="Proteomes" id="UP001362999">
    <property type="component" value="Unassembled WGS sequence"/>
</dbReference>
<dbReference type="GO" id="GO:0004674">
    <property type="term" value="F:protein serine/threonine kinase activity"/>
    <property type="evidence" value="ECO:0007669"/>
    <property type="project" value="TreeGrafter"/>
</dbReference>